<proteinExistence type="predicted"/>
<evidence type="ECO:0000313" key="3">
    <source>
        <dbReference type="EMBL" id="KYR00351.1"/>
    </source>
</evidence>
<keyword evidence="4" id="KW-1185">Reference proteome</keyword>
<keyword evidence="2" id="KW-0472">Membrane</keyword>
<accession>A0A152A2R2</accession>
<sequence>MLDDQTKEHKILKKRIKSNEKDKESNSKEKVKEIIDTDDSDTEEEEQTLNEPRKASTTFIVIRYLCILIVFFILQKLLTGKNPFDFVPSIEKQDQLKLENQIRSRCTDPQSESCTNNVNKIMNNLKKHGSI</sequence>
<keyword evidence="2" id="KW-1133">Transmembrane helix</keyword>
<protein>
    <submittedName>
        <fullName evidence="3">Uncharacterized protein</fullName>
    </submittedName>
</protein>
<evidence type="ECO:0000256" key="2">
    <source>
        <dbReference type="SAM" id="Phobius"/>
    </source>
</evidence>
<dbReference type="AlphaFoldDB" id="A0A152A2R2"/>
<gene>
    <name evidence="3" type="ORF">DLAC_03096</name>
</gene>
<evidence type="ECO:0000256" key="1">
    <source>
        <dbReference type="SAM" id="MobiDB-lite"/>
    </source>
</evidence>
<feature type="compositionally biased region" description="Basic and acidic residues" evidence="1">
    <location>
        <begin position="17"/>
        <end position="35"/>
    </location>
</feature>
<organism evidence="3 4">
    <name type="scientific">Tieghemostelium lacteum</name>
    <name type="common">Slime mold</name>
    <name type="synonym">Dictyostelium lacteum</name>
    <dbReference type="NCBI Taxonomy" id="361077"/>
    <lineage>
        <taxon>Eukaryota</taxon>
        <taxon>Amoebozoa</taxon>
        <taxon>Evosea</taxon>
        <taxon>Eumycetozoa</taxon>
        <taxon>Dictyostelia</taxon>
        <taxon>Dictyosteliales</taxon>
        <taxon>Raperosteliaceae</taxon>
        <taxon>Tieghemostelium</taxon>
    </lineage>
</organism>
<name>A0A152A2R2_TIELA</name>
<feature type="compositionally biased region" description="Acidic residues" evidence="1">
    <location>
        <begin position="36"/>
        <end position="48"/>
    </location>
</feature>
<dbReference type="EMBL" id="LODT01000015">
    <property type="protein sequence ID" value="KYR00351.1"/>
    <property type="molecule type" value="Genomic_DNA"/>
</dbReference>
<reference evidence="3 4" key="1">
    <citation type="submission" date="2015-12" db="EMBL/GenBank/DDBJ databases">
        <title>Dictyostelia acquired genes for synthesis and detection of signals that induce cell-type specialization by lateral gene transfer from prokaryotes.</title>
        <authorList>
            <person name="Gloeckner G."/>
            <person name="Schaap P."/>
        </authorList>
    </citation>
    <scope>NUCLEOTIDE SEQUENCE [LARGE SCALE GENOMIC DNA]</scope>
    <source>
        <strain evidence="3 4">TK</strain>
    </source>
</reference>
<feature type="region of interest" description="Disordered" evidence="1">
    <location>
        <begin position="1"/>
        <end position="52"/>
    </location>
</feature>
<evidence type="ECO:0000313" key="4">
    <source>
        <dbReference type="Proteomes" id="UP000076078"/>
    </source>
</evidence>
<dbReference type="Proteomes" id="UP000076078">
    <property type="component" value="Unassembled WGS sequence"/>
</dbReference>
<keyword evidence="2" id="KW-0812">Transmembrane</keyword>
<dbReference type="InParanoid" id="A0A152A2R2"/>
<dbReference type="OrthoDB" id="10623759at2759"/>
<feature type="transmembrane region" description="Helical" evidence="2">
    <location>
        <begin position="55"/>
        <end position="74"/>
    </location>
</feature>
<comment type="caution">
    <text evidence="3">The sequence shown here is derived from an EMBL/GenBank/DDBJ whole genome shotgun (WGS) entry which is preliminary data.</text>
</comment>